<proteinExistence type="predicted"/>
<gene>
    <name evidence="1" type="ORF">HDF15_002389</name>
</gene>
<sequence>MSKRSIQLQETMYCGIDVSAKSLTVAIQRVGQPVEQESFANNPIGHKALIVWLQIWIEPCATGQGHRTKSSE</sequence>
<dbReference type="AlphaFoldDB" id="A0A7W7ZQ01"/>
<comment type="caution">
    <text evidence="1">The sequence shown here is derived from an EMBL/GenBank/DDBJ whole genome shotgun (WGS) entry which is preliminary data.</text>
</comment>
<name>A0A7W7ZQ01_9BACT</name>
<evidence type="ECO:0000313" key="2">
    <source>
        <dbReference type="Proteomes" id="UP000584867"/>
    </source>
</evidence>
<accession>A0A7W7ZQ01</accession>
<dbReference type="EMBL" id="JACHIO010000008">
    <property type="protein sequence ID" value="MBB5064041.1"/>
    <property type="molecule type" value="Genomic_DNA"/>
</dbReference>
<protein>
    <submittedName>
        <fullName evidence="1">Transposase</fullName>
    </submittedName>
</protein>
<reference evidence="1 2" key="1">
    <citation type="submission" date="2020-08" db="EMBL/GenBank/DDBJ databases">
        <title>Genomic Encyclopedia of Type Strains, Phase IV (KMG-V): Genome sequencing to study the core and pangenomes of soil and plant-associated prokaryotes.</title>
        <authorList>
            <person name="Whitman W."/>
        </authorList>
    </citation>
    <scope>NUCLEOTIDE SEQUENCE [LARGE SCALE GENOMIC DNA]</scope>
    <source>
        <strain evidence="1 2">X5P3</strain>
    </source>
</reference>
<dbReference type="Proteomes" id="UP000584867">
    <property type="component" value="Unassembled WGS sequence"/>
</dbReference>
<evidence type="ECO:0000313" key="1">
    <source>
        <dbReference type="EMBL" id="MBB5064041.1"/>
    </source>
</evidence>
<organism evidence="1 2">
    <name type="scientific">Granulicella mallensis</name>
    <dbReference type="NCBI Taxonomy" id="940614"/>
    <lineage>
        <taxon>Bacteria</taxon>
        <taxon>Pseudomonadati</taxon>
        <taxon>Acidobacteriota</taxon>
        <taxon>Terriglobia</taxon>
        <taxon>Terriglobales</taxon>
        <taxon>Acidobacteriaceae</taxon>
        <taxon>Granulicella</taxon>
    </lineage>
</organism>